<dbReference type="PANTHER" id="PTHR41813">
    <property type="entry name" value="REGULATOR PAB1642, PUTATIVE (AFU_ORTHOLOGUE AFUA_3G11955)-RELATED"/>
    <property type="match status" value="1"/>
</dbReference>
<name>A0ABR3A478_9AGAR</name>
<protein>
    <recommendedName>
        <fullName evidence="3">Thiaminase-2/PQQC domain-containing protein</fullName>
    </recommendedName>
</protein>
<dbReference type="Gene3D" id="1.20.910.10">
    <property type="entry name" value="Heme oxygenase-like"/>
    <property type="match status" value="1"/>
</dbReference>
<dbReference type="InterPro" id="IPR053261">
    <property type="entry name" value="Polyketide-peptide_reg"/>
</dbReference>
<organism evidence="1 2">
    <name type="scientific">Marasmius tenuissimus</name>
    <dbReference type="NCBI Taxonomy" id="585030"/>
    <lineage>
        <taxon>Eukaryota</taxon>
        <taxon>Fungi</taxon>
        <taxon>Dikarya</taxon>
        <taxon>Basidiomycota</taxon>
        <taxon>Agaricomycotina</taxon>
        <taxon>Agaricomycetes</taxon>
        <taxon>Agaricomycetidae</taxon>
        <taxon>Agaricales</taxon>
        <taxon>Marasmiineae</taxon>
        <taxon>Marasmiaceae</taxon>
        <taxon>Marasmius</taxon>
    </lineage>
</organism>
<evidence type="ECO:0000313" key="1">
    <source>
        <dbReference type="EMBL" id="KAL0068129.1"/>
    </source>
</evidence>
<reference evidence="1 2" key="1">
    <citation type="submission" date="2024-05" db="EMBL/GenBank/DDBJ databases">
        <title>A draft genome resource for the thread blight pathogen Marasmius tenuissimus strain MS-2.</title>
        <authorList>
            <person name="Yulfo-Soto G.E."/>
            <person name="Baruah I.K."/>
            <person name="Amoako-Attah I."/>
            <person name="Bukari Y."/>
            <person name="Meinhardt L.W."/>
            <person name="Bailey B.A."/>
            <person name="Cohen S.P."/>
        </authorList>
    </citation>
    <scope>NUCLEOTIDE SEQUENCE [LARGE SCALE GENOMIC DNA]</scope>
    <source>
        <strain evidence="1 2">MS-2</strain>
    </source>
</reference>
<sequence>MERERQSLTSHLLKLSSKSLYDAATKHEFLTAAGTGTLDHPRLALWLSQDKIYATQGYPRFIGSLIANMAYNKPHLKGMSEEESYYRVLKTLIFCLENIGREIDFFTTTAEKWNLDLGGWKDRDATKKYLAEMDKVVKDHGPGIECGLVFLWAMERVYLDAWTYVKIQLQSSNPQPDENLTIAATYSFTANWSNDEFVAFVERLAEIVDSLDIAPGSPTWKTCEEVWSRVVELEVSTHRSEKEDKEQLFKK</sequence>
<dbReference type="EMBL" id="JBBXMP010000020">
    <property type="protein sequence ID" value="KAL0068129.1"/>
    <property type="molecule type" value="Genomic_DNA"/>
</dbReference>
<proteinExistence type="predicted"/>
<dbReference type="InterPro" id="IPR016084">
    <property type="entry name" value="Haem_Oase-like_multi-hlx"/>
</dbReference>
<dbReference type="CDD" id="cd19357">
    <property type="entry name" value="TenA_E_At3g16990-like"/>
    <property type="match status" value="1"/>
</dbReference>
<dbReference type="Proteomes" id="UP001437256">
    <property type="component" value="Unassembled WGS sequence"/>
</dbReference>
<accession>A0ABR3A478</accession>
<gene>
    <name evidence="1" type="ORF">AAF712_004789</name>
</gene>
<evidence type="ECO:0000313" key="2">
    <source>
        <dbReference type="Proteomes" id="UP001437256"/>
    </source>
</evidence>
<dbReference type="PANTHER" id="PTHR41813:SF2">
    <property type="entry name" value="REGULATOR PAB1642, PUTATIVE (AFU_ORTHOLOGUE AFUA_3G11955)-RELATED"/>
    <property type="match status" value="1"/>
</dbReference>
<dbReference type="SUPFAM" id="SSF48613">
    <property type="entry name" value="Heme oxygenase-like"/>
    <property type="match status" value="1"/>
</dbReference>
<comment type="caution">
    <text evidence="1">The sequence shown here is derived from an EMBL/GenBank/DDBJ whole genome shotgun (WGS) entry which is preliminary data.</text>
</comment>
<keyword evidence="2" id="KW-1185">Reference proteome</keyword>
<evidence type="ECO:0008006" key="3">
    <source>
        <dbReference type="Google" id="ProtNLM"/>
    </source>
</evidence>